<dbReference type="EMBL" id="QNRR01000002">
    <property type="protein sequence ID" value="RBP45642.1"/>
    <property type="molecule type" value="Genomic_DNA"/>
</dbReference>
<keyword evidence="3" id="KW-1185">Reference proteome</keyword>
<evidence type="ECO:0000313" key="3">
    <source>
        <dbReference type="Proteomes" id="UP000253426"/>
    </source>
</evidence>
<keyword evidence="1" id="KW-1133">Transmembrane helix</keyword>
<proteinExistence type="predicted"/>
<feature type="transmembrane region" description="Helical" evidence="1">
    <location>
        <begin position="12"/>
        <end position="37"/>
    </location>
</feature>
<dbReference type="AlphaFoldDB" id="A0A366HPR7"/>
<reference evidence="2 3" key="1">
    <citation type="submission" date="2018-06" db="EMBL/GenBank/DDBJ databases">
        <title>Genomic Encyclopedia of Type Strains, Phase IV (KMG-IV): sequencing the most valuable type-strain genomes for metagenomic binning, comparative biology and taxonomic classification.</title>
        <authorList>
            <person name="Goeker M."/>
        </authorList>
    </citation>
    <scope>NUCLEOTIDE SEQUENCE [LARGE SCALE GENOMIC DNA]</scope>
    <source>
        <strain evidence="2 3">DSM 25532</strain>
    </source>
</reference>
<dbReference type="RefSeq" id="WP_147263227.1">
    <property type="nucleotide sequence ID" value="NZ_QNRR01000002.1"/>
</dbReference>
<gene>
    <name evidence="2" type="ORF">DES53_10224</name>
</gene>
<dbReference type="OrthoDB" id="1593511at2"/>
<comment type="caution">
    <text evidence="2">The sequence shown here is derived from an EMBL/GenBank/DDBJ whole genome shotgun (WGS) entry which is preliminary data.</text>
</comment>
<accession>A0A366HPR7</accession>
<keyword evidence="1" id="KW-0472">Membrane</keyword>
<keyword evidence="1" id="KW-0812">Transmembrane</keyword>
<evidence type="ECO:0000313" key="2">
    <source>
        <dbReference type="EMBL" id="RBP45642.1"/>
    </source>
</evidence>
<organism evidence="2 3">
    <name type="scientific">Roseimicrobium gellanilyticum</name>
    <dbReference type="NCBI Taxonomy" id="748857"/>
    <lineage>
        <taxon>Bacteria</taxon>
        <taxon>Pseudomonadati</taxon>
        <taxon>Verrucomicrobiota</taxon>
        <taxon>Verrucomicrobiia</taxon>
        <taxon>Verrucomicrobiales</taxon>
        <taxon>Verrucomicrobiaceae</taxon>
        <taxon>Roseimicrobium</taxon>
    </lineage>
</organism>
<sequence>MNTTRLPVQLQVVALIFLLTGLVSLWSMVIVGIGGPVRLNLSLLGIPIYFGLRRLSPGWRTCALFSLWLAMIVCVMGVAVCLSTKTPVETFMFGVKFREFSRLETVLGLSAAFVFFSSQYRVLTSRVVRALFCRHDNSRSPTHPIGVISPRENT</sequence>
<dbReference type="Proteomes" id="UP000253426">
    <property type="component" value="Unassembled WGS sequence"/>
</dbReference>
<feature type="transmembrane region" description="Helical" evidence="1">
    <location>
        <begin position="57"/>
        <end position="82"/>
    </location>
</feature>
<evidence type="ECO:0000256" key="1">
    <source>
        <dbReference type="SAM" id="Phobius"/>
    </source>
</evidence>
<protein>
    <submittedName>
        <fullName evidence="2">Uncharacterized protein</fullName>
    </submittedName>
</protein>
<name>A0A366HPR7_9BACT</name>